<evidence type="ECO:0000256" key="3">
    <source>
        <dbReference type="SAM" id="Coils"/>
    </source>
</evidence>
<dbReference type="PANTHER" id="PTHR32347">
    <property type="entry name" value="EFFLUX SYSTEM COMPONENT YKNX-RELATED"/>
    <property type="match status" value="1"/>
</dbReference>
<evidence type="ECO:0000256" key="4">
    <source>
        <dbReference type="SAM" id="MobiDB-lite"/>
    </source>
</evidence>
<dbReference type="Pfam" id="PF25967">
    <property type="entry name" value="RND-MFP_C"/>
    <property type="match status" value="1"/>
</dbReference>
<evidence type="ECO:0000313" key="9">
    <source>
        <dbReference type="Proteomes" id="UP000694308"/>
    </source>
</evidence>
<feature type="domain" description="YbhG-like alpha-helical hairpin" evidence="5">
    <location>
        <begin position="101"/>
        <end position="242"/>
    </location>
</feature>
<dbReference type="EMBL" id="JAEEGC010000105">
    <property type="protein sequence ID" value="MBV7275002.1"/>
    <property type="molecule type" value="Genomic_DNA"/>
</dbReference>
<name>A0A949WWM7_9CLOT</name>
<reference evidence="8" key="1">
    <citation type="submission" date="2020-12" db="EMBL/GenBank/DDBJ databases">
        <title>Clostridium thailandense sp. nov., a novel acetogenic bacterium isolated from peat land soil in Thailand.</title>
        <authorList>
            <person name="Chaikitkaew S."/>
            <person name="Birkeland N.K."/>
        </authorList>
    </citation>
    <scope>NUCLEOTIDE SEQUENCE</scope>
    <source>
        <strain evidence="8">PL3</strain>
    </source>
</reference>
<dbReference type="AlphaFoldDB" id="A0A949WWM7"/>
<proteinExistence type="predicted"/>
<protein>
    <submittedName>
        <fullName evidence="8">HlyD family efflux transporter periplasmic adaptor subunit</fullName>
    </submittedName>
</protein>
<evidence type="ECO:0000313" key="8">
    <source>
        <dbReference type="EMBL" id="MBV7275002.1"/>
    </source>
</evidence>
<evidence type="ECO:0000256" key="2">
    <source>
        <dbReference type="ARBA" id="ARBA00023054"/>
    </source>
</evidence>
<evidence type="ECO:0000259" key="6">
    <source>
        <dbReference type="Pfam" id="PF25967"/>
    </source>
</evidence>
<dbReference type="InterPro" id="IPR058627">
    <property type="entry name" value="MdtA-like_C"/>
</dbReference>
<dbReference type="PANTHER" id="PTHR32347:SF14">
    <property type="entry name" value="EFFLUX SYSTEM COMPONENT YKNX-RELATED"/>
    <property type="match status" value="1"/>
</dbReference>
<comment type="caution">
    <text evidence="8">The sequence shown here is derived from an EMBL/GenBank/DDBJ whole genome shotgun (WGS) entry which is preliminary data.</text>
</comment>
<evidence type="ECO:0000256" key="1">
    <source>
        <dbReference type="ARBA" id="ARBA00004196"/>
    </source>
</evidence>
<comment type="subcellular location">
    <subcellularLocation>
        <location evidence="1">Cell envelope</location>
    </subcellularLocation>
</comment>
<dbReference type="InterPro" id="IPR059052">
    <property type="entry name" value="HH_YbhG-like"/>
</dbReference>
<gene>
    <name evidence="8" type="ORF">I6U48_19060</name>
</gene>
<feature type="domain" description="Multidrug resistance protein MdtA-like C-terminal permuted SH3" evidence="6">
    <location>
        <begin position="377"/>
        <end position="423"/>
    </location>
</feature>
<organism evidence="8 9">
    <name type="scientific">Clostridium thailandense</name>
    <dbReference type="NCBI Taxonomy" id="2794346"/>
    <lineage>
        <taxon>Bacteria</taxon>
        <taxon>Bacillati</taxon>
        <taxon>Bacillota</taxon>
        <taxon>Clostridia</taxon>
        <taxon>Eubacteriales</taxon>
        <taxon>Clostridiaceae</taxon>
        <taxon>Clostridium</taxon>
    </lineage>
</organism>
<feature type="domain" description="YknX-like beta-barrel" evidence="7">
    <location>
        <begin position="279"/>
        <end position="357"/>
    </location>
</feature>
<keyword evidence="2 3" id="KW-0175">Coiled coil</keyword>
<feature type="coiled-coil region" evidence="3">
    <location>
        <begin position="103"/>
        <end position="247"/>
    </location>
</feature>
<evidence type="ECO:0000259" key="7">
    <source>
        <dbReference type="Pfam" id="PF25990"/>
    </source>
</evidence>
<feature type="region of interest" description="Disordered" evidence="4">
    <location>
        <begin position="425"/>
        <end position="445"/>
    </location>
</feature>
<evidence type="ECO:0000259" key="5">
    <source>
        <dbReference type="Pfam" id="PF25881"/>
    </source>
</evidence>
<keyword evidence="9" id="KW-1185">Reference proteome</keyword>
<dbReference type="Pfam" id="PF25990">
    <property type="entry name" value="Beta-barrel_YknX"/>
    <property type="match status" value="1"/>
</dbReference>
<dbReference type="Proteomes" id="UP000694308">
    <property type="component" value="Unassembled WGS sequence"/>
</dbReference>
<sequence length="445" mass="48387">MGLKAKLKGIKIKKKVVIIGVVLLVAVGMGVSSYAKAQKSKVKQVSLAKVTKKKVVQSVSATGNIEANYRTEIALNPSQKVVKVFVSEGQQVKKDDVLVQLDASDYENQLEKAKISLSTAQSTLNQIQSTGSASEESNAQNTVAQAKATLENAERNYQDLNKKYIQNQDLFSKGYLSKTDFDASKKAVEDAETAIKAAQSTLTSAQTALSNVSSTSSDKITAQKNQMATAQADITNLTKKIEDSKLKANTDGVVIKMDAKENQLPKSGDMIIVDDNSKFKVSVDMTQYDAIKVAVGQKVDIKVKGSDKKYTGQVAEIGKMAQEKADDTDKDYKVNIKINMDNFDDMIKAGYEADTEIIVSQKDNVIAVGFDGIKEEKSTGKKYVYVVDSKNKIQKKYIKAGVETDYDVEVIDGLKEGEQYVVNPPDTLHEGDLVADANKTGGSKK</sequence>
<dbReference type="GO" id="GO:0030313">
    <property type="term" value="C:cell envelope"/>
    <property type="evidence" value="ECO:0007669"/>
    <property type="project" value="UniProtKB-SubCell"/>
</dbReference>
<dbReference type="InterPro" id="IPR050465">
    <property type="entry name" value="UPF0194_transport"/>
</dbReference>
<dbReference type="InterPro" id="IPR058636">
    <property type="entry name" value="Beta-barrel_YknX"/>
</dbReference>
<dbReference type="RefSeq" id="WP_218322056.1">
    <property type="nucleotide sequence ID" value="NZ_JAEEGC010000105.1"/>
</dbReference>
<dbReference type="Pfam" id="PF25881">
    <property type="entry name" value="HH_YBHG"/>
    <property type="match status" value="1"/>
</dbReference>
<accession>A0A949WWM7</accession>